<reference evidence="1 2" key="1">
    <citation type="journal article" name="Sci. Rep.">
        <title>Genome-scale phylogenetic analyses confirm Olpidium as the closest living zoosporic fungus to the non-flagellated, terrestrial fungi.</title>
        <authorList>
            <person name="Chang Y."/>
            <person name="Rochon D."/>
            <person name="Sekimoto S."/>
            <person name="Wang Y."/>
            <person name="Chovatia M."/>
            <person name="Sandor L."/>
            <person name="Salamov A."/>
            <person name="Grigoriev I.V."/>
            <person name="Stajich J.E."/>
            <person name="Spatafora J.W."/>
        </authorList>
    </citation>
    <scope>NUCLEOTIDE SEQUENCE [LARGE SCALE GENOMIC DNA]</scope>
    <source>
        <strain evidence="1">S191</strain>
    </source>
</reference>
<sequence length="67" mass="7325">MFLDVSELTPEQTLVVVDERNAGRRVPVDLAGSTSSVPFPQSAIPSSRITSALKRSILLESWQLSLK</sequence>
<comment type="caution">
    <text evidence="1">The sequence shown here is derived from an EMBL/GenBank/DDBJ whole genome shotgun (WGS) entry which is preliminary data.</text>
</comment>
<dbReference type="Gene3D" id="3.30.900.10">
    <property type="entry name" value="HORMA domain"/>
    <property type="match status" value="1"/>
</dbReference>
<evidence type="ECO:0000313" key="1">
    <source>
        <dbReference type="EMBL" id="KAG5459726.1"/>
    </source>
</evidence>
<gene>
    <name evidence="1" type="ORF">BJ554DRAFT_8320</name>
</gene>
<organism evidence="1 2">
    <name type="scientific">Olpidium bornovanus</name>
    <dbReference type="NCBI Taxonomy" id="278681"/>
    <lineage>
        <taxon>Eukaryota</taxon>
        <taxon>Fungi</taxon>
        <taxon>Fungi incertae sedis</taxon>
        <taxon>Olpidiomycota</taxon>
        <taxon>Olpidiomycotina</taxon>
        <taxon>Olpidiomycetes</taxon>
        <taxon>Olpidiales</taxon>
        <taxon>Olpidiaceae</taxon>
        <taxon>Olpidium</taxon>
    </lineage>
</organism>
<protein>
    <submittedName>
        <fullName evidence="1">Uncharacterized protein</fullName>
    </submittedName>
</protein>
<dbReference type="InterPro" id="IPR036570">
    <property type="entry name" value="HORMA_dom_sf"/>
</dbReference>
<dbReference type="OrthoDB" id="70161at2759"/>
<keyword evidence="2" id="KW-1185">Reference proteome</keyword>
<proteinExistence type="predicted"/>
<dbReference type="EMBL" id="JAEFCI010006381">
    <property type="protein sequence ID" value="KAG5459726.1"/>
    <property type="molecule type" value="Genomic_DNA"/>
</dbReference>
<name>A0A8H8DIQ5_9FUNG</name>
<accession>A0A8H8DIQ5</accession>
<dbReference type="Proteomes" id="UP000673691">
    <property type="component" value="Unassembled WGS sequence"/>
</dbReference>
<dbReference type="AlphaFoldDB" id="A0A8H8DIQ5"/>
<evidence type="ECO:0000313" key="2">
    <source>
        <dbReference type="Proteomes" id="UP000673691"/>
    </source>
</evidence>